<evidence type="ECO:0000256" key="1">
    <source>
        <dbReference type="SAM" id="Coils"/>
    </source>
</evidence>
<evidence type="ECO:0000256" key="2">
    <source>
        <dbReference type="SAM" id="MobiDB-lite"/>
    </source>
</evidence>
<dbReference type="AlphaFoldDB" id="A0A0C1JTJ1"/>
<dbReference type="EMBL" id="JSAN01000010">
    <property type="protein sequence ID" value="KIC74425.1"/>
    <property type="molecule type" value="Genomic_DNA"/>
</dbReference>
<feature type="coiled-coil region" evidence="1">
    <location>
        <begin position="233"/>
        <end position="337"/>
    </location>
</feature>
<comment type="caution">
    <text evidence="3">The sequence shown here is derived from an EMBL/GenBank/DDBJ whole genome shotgun (WGS) entry which is preliminary data.</text>
</comment>
<keyword evidence="1" id="KW-0175">Coiled coil</keyword>
<evidence type="ECO:0000313" key="4">
    <source>
        <dbReference type="Proteomes" id="UP000031465"/>
    </source>
</evidence>
<reference evidence="3 4" key="1">
    <citation type="journal article" date="2014" name="Mol. Biol. Evol.">
        <title>Massive expansion of Ubiquitination-related gene families within the Chlamydiae.</title>
        <authorList>
            <person name="Domman D."/>
            <person name="Collingro A."/>
            <person name="Lagkouvardos I."/>
            <person name="Gehre L."/>
            <person name="Weinmaier T."/>
            <person name="Rattei T."/>
            <person name="Subtil A."/>
            <person name="Horn M."/>
        </authorList>
    </citation>
    <scope>NUCLEOTIDE SEQUENCE [LARGE SCALE GENOMIC DNA]</scope>
    <source>
        <strain evidence="3 4">EI2</strain>
    </source>
</reference>
<dbReference type="Proteomes" id="UP000031465">
    <property type="component" value="Unassembled WGS sequence"/>
</dbReference>
<proteinExistence type="predicted"/>
<organism evidence="3 4">
    <name type="scientific">Candidatus Protochlamydia amoebophila</name>
    <dbReference type="NCBI Taxonomy" id="362787"/>
    <lineage>
        <taxon>Bacteria</taxon>
        <taxon>Pseudomonadati</taxon>
        <taxon>Chlamydiota</taxon>
        <taxon>Chlamydiia</taxon>
        <taxon>Parachlamydiales</taxon>
        <taxon>Parachlamydiaceae</taxon>
        <taxon>Candidatus Protochlamydia</taxon>
    </lineage>
</organism>
<evidence type="ECO:0000313" key="3">
    <source>
        <dbReference type="EMBL" id="KIC74425.1"/>
    </source>
</evidence>
<feature type="compositionally biased region" description="Basic and acidic residues" evidence="2">
    <location>
        <begin position="567"/>
        <end position="578"/>
    </location>
</feature>
<dbReference type="PATRIC" id="fig|362787.3.peg.19"/>
<protein>
    <submittedName>
        <fullName evidence="3">Uncharacterized protein</fullName>
    </submittedName>
</protein>
<name>A0A0C1JTJ1_9BACT</name>
<feature type="coiled-coil region" evidence="1">
    <location>
        <begin position="42"/>
        <end position="129"/>
    </location>
</feature>
<feature type="region of interest" description="Disordered" evidence="2">
    <location>
        <begin position="533"/>
        <end position="578"/>
    </location>
</feature>
<gene>
    <name evidence="3" type="ORF">DB44_AJ00030</name>
</gene>
<sequence>MHFNFRDISLAKLMQTKDHDSSDSSSNEVNPLNEAAQILHLKRLLVTLKQQSEKEIKKLQNQLFSQEKVSQSLKEQLIQSSVKFKKLQSNHDEELGALRDQFISLRNLLQQTQEELRFQNDQAVHASNKMQIIHSNQREEEASGKETERLREELSESNLKTQEMQALASKNYQKYEQEIQHLKHLLSQREIAEHQTEVMASHTASYQLRLELEEIKQTLKQGNYDTKALETHYVEVLNEKVKLEHQIKQLQTELEQQSSNLAAFQIQIPDLNQSKKELEECLKEKENLLNHTLEKQDQLKERLFQMELSSQEKMQIQEKYELLKEEWNQLNESLKKALDIRVKSEQEVIRFNELLKEKNQILSEKEGQIFQLLRDKENQETHLQEMNHLVNESESRFKIAQQHLAKKLKEAAILSEKVEGQQRVLEEISQNNENFKIQINQLQASLEISQKQEKKLQEQLHDALKSTESQVSKWEEKYFCMYDKWQESENCVKKLKKIEEKHQQMQNLIANLGNFMGGPSSQNFLHTMQELVDKSNQQNNSEEEQPDSVQHPSQEDEEKYDLFGMKFRQDKPKPNSLS</sequence>
<accession>A0A0C1JTJ1</accession>